<name>A0A2Z3HFK2_9BACT</name>
<keyword evidence="2" id="KW-1185">Reference proteome</keyword>
<evidence type="ECO:0000313" key="2">
    <source>
        <dbReference type="Proteomes" id="UP000245802"/>
    </source>
</evidence>
<dbReference type="Proteomes" id="UP000245802">
    <property type="component" value="Chromosome"/>
</dbReference>
<dbReference type="KEGG" id="gog:C1280_26255"/>
<protein>
    <submittedName>
        <fullName evidence="1">Uncharacterized protein</fullName>
    </submittedName>
</protein>
<dbReference type="RefSeq" id="WP_010034178.1">
    <property type="nucleotide sequence ID" value="NZ_CP025958.1"/>
</dbReference>
<accession>A0A2Z3HFK2</accession>
<proteinExistence type="predicted"/>
<reference evidence="1 2" key="1">
    <citation type="submission" date="2018-01" db="EMBL/GenBank/DDBJ databases">
        <title>G. obscuriglobus.</title>
        <authorList>
            <person name="Franke J."/>
            <person name="Blomberg W."/>
            <person name="Selmecki A."/>
        </authorList>
    </citation>
    <scope>NUCLEOTIDE SEQUENCE [LARGE SCALE GENOMIC DNA]</scope>
    <source>
        <strain evidence="1 2">DSM 5831</strain>
    </source>
</reference>
<organism evidence="1 2">
    <name type="scientific">Gemmata obscuriglobus</name>
    <dbReference type="NCBI Taxonomy" id="114"/>
    <lineage>
        <taxon>Bacteria</taxon>
        <taxon>Pseudomonadati</taxon>
        <taxon>Planctomycetota</taxon>
        <taxon>Planctomycetia</taxon>
        <taxon>Gemmatales</taxon>
        <taxon>Gemmataceae</taxon>
        <taxon>Gemmata</taxon>
    </lineage>
</organism>
<gene>
    <name evidence="1" type="ORF">C1280_26255</name>
</gene>
<evidence type="ECO:0000313" key="1">
    <source>
        <dbReference type="EMBL" id="AWM40160.1"/>
    </source>
</evidence>
<sequence length="118" mass="12787">MTATHVPHHRLIPEAIRLGLRVRVLHRALDADPTLEGPNGAGNELDRVELLRLGMQLYGIVEVLQLLGQTPNAYMNAEAMDVLRAVVQEAAALEREPWAAAILERAAGTPPSLGDVNV</sequence>
<dbReference type="EMBL" id="CP025958">
    <property type="protein sequence ID" value="AWM40160.1"/>
    <property type="molecule type" value="Genomic_DNA"/>
</dbReference>
<dbReference type="AlphaFoldDB" id="A0A2Z3HFK2"/>